<dbReference type="InterPro" id="IPR000160">
    <property type="entry name" value="GGDEF_dom"/>
</dbReference>
<proteinExistence type="predicted"/>
<dbReference type="Pfam" id="PF00497">
    <property type="entry name" value="SBP_bac_3"/>
    <property type="match status" value="1"/>
</dbReference>
<evidence type="ECO:0000256" key="2">
    <source>
        <dbReference type="ARBA" id="ARBA00034247"/>
    </source>
</evidence>
<protein>
    <recommendedName>
        <fullName evidence="1">diguanylate cyclase</fullName>
        <ecNumber evidence="1">2.7.7.65</ecNumber>
    </recommendedName>
</protein>
<dbReference type="RefSeq" id="WP_311769052.1">
    <property type="nucleotide sequence ID" value="NZ_JACIIX010000001.1"/>
</dbReference>
<dbReference type="SUPFAM" id="SSF53850">
    <property type="entry name" value="Periplasmic binding protein-like II"/>
    <property type="match status" value="1"/>
</dbReference>
<accession>A0A7W9ZCM7</accession>
<dbReference type="EC" id="2.7.7.65" evidence="1"/>
<dbReference type="SUPFAM" id="SSF55073">
    <property type="entry name" value="Nucleotide cyclase"/>
    <property type="match status" value="1"/>
</dbReference>
<feature type="transmembrane region" description="Helical" evidence="3">
    <location>
        <begin position="239"/>
        <end position="259"/>
    </location>
</feature>
<dbReference type="InterPro" id="IPR043128">
    <property type="entry name" value="Rev_trsase/Diguanyl_cyclase"/>
</dbReference>
<keyword evidence="3" id="KW-0812">Transmembrane</keyword>
<evidence type="ECO:0000256" key="1">
    <source>
        <dbReference type="ARBA" id="ARBA00012528"/>
    </source>
</evidence>
<dbReference type="AlphaFoldDB" id="A0A7W9ZCM7"/>
<dbReference type="InterPro" id="IPR050469">
    <property type="entry name" value="Diguanylate_Cyclase"/>
</dbReference>
<name>A0A7W9ZCM7_NOVIT</name>
<comment type="catalytic activity">
    <reaction evidence="2">
        <text>2 GTP = 3',3'-c-di-GMP + 2 diphosphate</text>
        <dbReference type="Rhea" id="RHEA:24898"/>
        <dbReference type="ChEBI" id="CHEBI:33019"/>
        <dbReference type="ChEBI" id="CHEBI:37565"/>
        <dbReference type="ChEBI" id="CHEBI:58805"/>
        <dbReference type="EC" id="2.7.7.65"/>
    </reaction>
</comment>
<evidence type="ECO:0000259" key="4">
    <source>
        <dbReference type="PROSITE" id="PS50887"/>
    </source>
</evidence>
<dbReference type="PROSITE" id="PS50887">
    <property type="entry name" value="GGDEF"/>
    <property type="match status" value="1"/>
</dbReference>
<dbReference type="FunFam" id="3.30.70.270:FF:000001">
    <property type="entry name" value="Diguanylate cyclase domain protein"/>
    <property type="match status" value="1"/>
</dbReference>
<dbReference type="EMBL" id="JACIIX010000001">
    <property type="protein sequence ID" value="MBB6208783.1"/>
    <property type="molecule type" value="Genomic_DNA"/>
</dbReference>
<dbReference type="NCBIfam" id="TIGR00254">
    <property type="entry name" value="GGDEF"/>
    <property type="match status" value="1"/>
</dbReference>
<dbReference type="PANTHER" id="PTHR45138:SF9">
    <property type="entry name" value="DIGUANYLATE CYCLASE DGCM-RELATED"/>
    <property type="match status" value="1"/>
</dbReference>
<feature type="domain" description="GGDEF" evidence="4">
    <location>
        <begin position="302"/>
        <end position="434"/>
    </location>
</feature>
<dbReference type="SMART" id="SM00267">
    <property type="entry name" value="GGDEF"/>
    <property type="match status" value="1"/>
</dbReference>
<dbReference type="InterPro" id="IPR029787">
    <property type="entry name" value="Nucleotide_cyclase"/>
</dbReference>
<sequence length="434" mass="47291">MHATAGDAVPYCVDPDWAPYEWISTQGRHEGIAADLLRLVAERSGLTLRLMPTGDWNESLQAAREGQCQMLSFLNTSAQRRQWLTFTDPLYVDPNVVITHQDHPMVGDLTDFAGETVALPKGTSIEERLRRDYPQLRIVTTESEAEAFGLVSTRKADMAIRSMTVAVDSIRKKGWFNLKVAGQVPGYENLLRIGVRNEVAEDLVPRLNSGIASLTPEERVAVANRHVAIEVNTGIDPDLVWNGAAVLGGILAASLFWVLKLKTLNRRLHHMSRTDGLTGLGNRACLNAQLDQVRARLGRQGGVASLILIDIDHFKRINDTCGHQVGDRVLAELASRLRQVVGAGPGLVGRWGGEEFLVICPDMPQAGAERLAERIRQAVAETPFADGGHHTLSAGVSELTALPQVPPDVDAALARADQALYRAKNAGRNRVIAA</sequence>
<dbReference type="CDD" id="cd13708">
    <property type="entry name" value="PBP2_BvgS_like_1"/>
    <property type="match status" value="1"/>
</dbReference>
<dbReference type="GO" id="GO:0052621">
    <property type="term" value="F:diguanylate cyclase activity"/>
    <property type="evidence" value="ECO:0007669"/>
    <property type="project" value="UniProtKB-EC"/>
</dbReference>
<dbReference type="PANTHER" id="PTHR45138">
    <property type="entry name" value="REGULATORY COMPONENTS OF SENSORY TRANSDUCTION SYSTEM"/>
    <property type="match status" value="1"/>
</dbReference>
<comment type="caution">
    <text evidence="5">The sequence shown here is derived from an EMBL/GenBank/DDBJ whole genome shotgun (WGS) entry which is preliminary data.</text>
</comment>
<dbReference type="SMART" id="SM00062">
    <property type="entry name" value="PBPb"/>
    <property type="match status" value="1"/>
</dbReference>
<dbReference type="Proteomes" id="UP000544872">
    <property type="component" value="Unassembled WGS sequence"/>
</dbReference>
<dbReference type="InterPro" id="IPR001638">
    <property type="entry name" value="Solute-binding_3/MltF_N"/>
</dbReference>
<keyword evidence="6" id="KW-1185">Reference proteome</keyword>
<dbReference type="Gene3D" id="3.30.70.270">
    <property type="match status" value="1"/>
</dbReference>
<evidence type="ECO:0000313" key="5">
    <source>
        <dbReference type="EMBL" id="MBB6208783.1"/>
    </source>
</evidence>
<dbReference type="Pfam" id="PF00990">
    <property type="entry name" value="GGDEF"/>
    <property type="match status" value="1"/>
</dbReference>
<keyword evidence="3" id="KW-0472">Membrane</keyword>
<evidence type="ECO:0000256" key="3">
    <source>
        <dbReference type="SAM" id="Phobius"/>
    </source>
</evidence>
<dbReference type="CDD" id="cd01949">
    <property type="entry name" value="GGDEF"/>
    <property type="match status" value="1"/>
</dbReference>
<reference evidence="5 6" key="1">
    <citation type="submission" date="2020-08" db="EMBL/GenBank/DDBJ databases">
        <title>Genomic Encyclopedia of Type Strains, Phase IV (KMG-IV): sequencing the most valuable type-strain genomes for metagenomic binning, comparative biology and taxonomic classification.</title>
        <authorList>
            <person name="Goeker M."/>
        </authorList>
    </citation>
    <scope>NUCLEOTIDE SEQUENCE [LARGE SCALE GENOMIC DNA]</scope>
    <source>
        <strain evidence="5 6">DSM 11590</strain>
    </source>
</reference>
<gene>
    <name evidence="5" type="ORF">FHS48_000164</name>
</gene>
<evidence type="ECO:0000313" key="6">
    <source>
        <dbReference type="Proteomes" id="UP000544872"/>
    </source>
</evidence>
<dbReference type="Gene3D" id="3.40.190.10">
    <property type="entry name" value="Periplasmic binding protein-like II"/>
    <property type="match status" value="2"/>
</dbReference>
<keyword evidence="3" id="KW-1133">Transmembrane helix</keyword>
<organism evidence="5 6">
    <name type="scientific">Novispirillum itersonii</name>
    <name type="common">Aquaspirillum itersonii</name>
    <dbReference type="NCBI Taxonomy" id="189"/>
    <lineage>
        <taxon>Bacteria</taxon>
        <taxon>Pseudomonadati</taxon>
        <taxon>Pseudomonadota</taxon>
        <taxon>Alphaproteobacteria</taxon>
        <taxon>Rhodospirillales</taxon>
        <taxon>Novispirillaceae</taxon>
        <taxon>Novispirillum</taxon>
    </lineage>
</organism>